<reference evidence="3" key="1">
    <citation type="journal article" date="2018" name="Nat. Microbiol.">
        <title>Leveraging single-cell genomics to expand the fungal tree of life.</title>
        <authorList>
            <person name="Ahrendt S.R."/>
            <person name="Quandt C.A."/>
            <person name="Ciobanu D."/>
            <person name="Clum A."/>
            <person name="Salamov A."/>
            <person name="Andreopoulos B."/>
            <person name="Cheng J.F."/>
            <person name="Woyke T."/>
            <person name="Pelin A."/>
            <person name="Henrissat B."/>
            <person name="Reynolds N.K."/>
            <person name="Benny G.L."/>
            <person name="Smith M.E."/>
            <person name="James T.Y."/>
            <person name="Grigoriev I.V."/>
        </authorList>
    </citation>
    <scope>NUCLEOTIDE SEQUENCE [LARGE SCALE GENOMIC DNA]</scope>
    <source>
        <strain evidence="3">Baker2002</strain>
    </source>
</reference>
<feature type="compositionally biased region" description="Pro residues" evidence="1">
    <location>
        <begin position="1"/>
        <end position="10"/>
    </location>
</feature>
<evidence type="ECO:0000313" key="3">
    <source>
        <dbReference type="Proteomes" id="UP000268321"/>
    </source>
</evidence>
<evidence type="ECO:0000313" key="2">
    <source>
        <dbReference type="EMBL" id="RKP31115.1"/>
    </source>
</evidence>
<organism evidence="2 3">
    <name type="scientific">Metschnikowia bicuspidata</name>
    <dbReference type="NCBI Taxonomy" id="27322"/>
    <lineage>
        <taxon>Eukaryota</taxon>
        <taxon>Fungi</taxon>
        <taxon>Dikarya</taxon>
        <taxon>Ascomycota</taxon>
        <taxon>Saccharomycotina</taxon>
        <taxon>Pichiomycetes</taxon>
        <taxon>Metschnikowiaceae</taxon>
        <taxon>Metschnikowia</taxon>
    </lineage>
</organism>
<dbReference type="EMBL" id="ML004446">
    <property type="protein sequence ID" value="RKP31115.1"/>
    <property type="molecule type" value="Genomic_DNA"/>
</dbReference>
<name>A0A4P9ZDU7_9ASCO</name>
<sequence length="398" mass="44543">MPHMPKPPKTYDPGVSLGMPASTDMVHSPMTSDEEDIFDLNMVTMNMDFEQAYLMYNKLQQKNFMVQVDQLRKAQELSASMARTQQYVNSQRAQAVHAPATHISSSFLGGSIAMPQVMHAAAPPKSQELKDSVYFGGANNDDNDDSVDQFFTNNESNAIERFLDNLSGGRLSNADTGATSVDSWCRPRKDQDLFCADYSVKEVKKEITNAFQHPAVLSLRSFGAPLNQTQMGVAQTAMRAMDELQTHMAASPGPQPVVKREISRLSSHSDGYPRKRCFSSESSESPDQASKHNNGAIKELLSDEQKRLNHSLLEQKRRLLCREAYERCLRLVTNVEDYKREMAQAGLGSQKRKPSRKQFIKNGLPNLSKHTSLKKISTEISKLQEQNNQLRGLLAGRV</sequence>
<dbReference type="OrthoDB" id="5778525at2759"/>
<proteinExistence type="predicted"/>
<accession>A0A4P9ZDU7</accession>
<dbReference type="AlphaFoldDB" id="A0A4P9ZDU7"/>
<feature type="region of interest" description="Disordered" evidence="1">
    <location>
        <begin position="1"/>
        <end position="28"/>
    </location>
</feature>
<protein>
    <submittedName>
        <fullName evidence="2">Uncharacterized protein</fullName>
    </submittedName>
</protein>
<evidence type="ECO:0000256" key="1">
    <source>
        <dbReference type="SAM" id="MobiDB-lite"/>
    </source>
</evidence>
<feature type="region of interest" description="Disordered" evidence="1">
    <location>
        <begin position="249"/>
        <end position="292"/>
    </location>
</feature>
<gene>
    <name evidence="2" type="ORF">METBISCDRAFT_22663</name>
</gene>
<keyword evidence="3" id="KW-1185">Reference proteome</keyword>
<dbReference type="Proteomes" id="UP000268321">
    <property type="component" value="Unassembled WGS sequence"/>
</dbReference>